<accession>A0A4Y6PYL6</accession>
<proteinExistence type="predicted"/>
<evidence type="ECO:0000256" key="1">
    <source>
        <dbReference type="SAM" id="Phobius"/>
    </source>
</evidence>
<protein>
    <submittedName>
        <fullName evidence="3">GNAT family N-acetyltransferase</fullName>
    </submittedName>
</protein>
<dbReference type="AlphaFoldDB" id="A0A4Y6PYL6"/>
<organism evidence="3 4">
    <name type="scientific">Persicimonas caeni</name>
    <dbReference type="NCBI Taxonomy" id="2292766"/>
    <lineage>
        <taxon>Bacteria</taxon>
        <taxon>Deltaproteobacteria</taxon>
        <taxon>Bradymonadales</taxon>
        <taxon>Bradymonadaceae</taxon>
        <taxon>Persicimonas</taxon>
    </lineage>
</organism>
<evidence type="ECO:0000313" key="4">
    <source>
        <dbReference type="Proteomes" id="UP000315995"/>
    </source>
</evidence>
<evidence type="ECO:0000313" key="3">
    <source>
        <dbReference type="EMBL" id="QDG53418.1"/>
    </source>
</evidence>
<dbReference type="EMBL" id="CP041186">
    <property type="protein sequence ID" value="QDG53418.1"/>
    <property type="molecule type" value="Genomic_DNA"/>
</dbReference>
<dbReference type="OrthoDB" id="5191051at2"/>
<dbReference type="GO" id="GO:0005737">
    <property type="term" value="C:cytoplasm"/>
    <property type="evidence" value="ECO:0007669"/>
    <property type="project" value="TreeGrafter"/>
</dbReference>
<keyword evidence="1" id="KW-0812">Transmembrane</keyword>
<dbReference type="PANTHER" id="PTHR43441:SF11">
    <property type="entry name" value="RIBOSOMAL-PROTEIN-SERINE ACETYLTRANSFERASE"/>
    <property type="match status" value="1"/>
</dbReference>
<gene>
    <name evidence="3" type="ORF">FIV42_22535</name>
</gene>
<dbReference type="InterPro" id="IPR000182">
    <property type="entry name" value="GNAT_dom"/>
</dbReference>
<keyword evidence="1" id="KW-0472">Membrane</keyword>
<dbReference type="Gene3D" id="3.40.630.30">
    <property type="match status" value="1"/>
</dbReference>
<dbReference type="GO" id="GO:0008999">
    <property type="term" value="F:protein-N-terminal-alanine acetyltransferase activity"/>
    <property type="evidence" value="ECO:0007669"/>
    <property type="project" value="TreeGrafter"/>
</dbReference>
<dbReference type="Pfam" id="PF13302">
    <property type="entry name" value="Acetyltransf_3"/>
    <property type="match status" value="1"/>
</dbReference>
<name>A0A4Y6PYL6_PERCE</name>
<evidence type="ECO:0000259" key="2">
    <source>
        <dbReference type="PROSITE" id="PS51186"/>
    </source>
</evidence>
<dbReference type="RefSeq" id="WP_141199874.1">
    <property type="nucleotide sequence ID" value="NZ_CP041186.1"/>
</dbReference>
<keyword evidence="3" id="KW-0808">Transferase</keyword>
<dbReference type="Proteomes" id="UP000315995">
    <property type="component" value="Chromosome"/>
</dbReference>
<keyword evidence="4" id="KW-1185">Reference proteome</keyword>
<dbReference type="GO" id="GO:1990189">
    <property type="term" value="F:protein N-terminal-serine acetyltransferase activity"/>
    <property type="evidence" value="ECO:0007669"/>
    <property type="project" value="TreeGrafter"/>
</dbReference>
<feature type="transmembrane region" description="Helical" evidence="1">
    <location>
        <begin position="21"/>
        <end position="43"/>
    </location>
</feature>
<feature type="transmembrane region" description="Helical" evidence="1">
    <location>
        <begin position="55"/>
        <end position="77"/>
    </location>
</feature>
<dbReference type="PROSITE" id="PS51186">
    <property type="entry name" value="GNAT"/>
    <property type="match status" value="1"/>
</dbReference>
<reference evidence="3 4" key="1">
    <citation type="submission" date="2019-06" db="EMBL/GenBank/DDBJ databases">
        <title>Persicimonas caeni gen. nov., sp. nov., a predatory bacterium isolated from solar saltern.</title>
        <authorList>
            <person name="Wang S."/>
        </authorList>
    </citation>
    <scope>NUCLEOTIDE SEQUENCE [LARGE SCALE GENOMIC DNA]</scope>
    <source>
        <strain evidence="3 4">YN101</strain>
    </source>
</reference>
<sequence length="283" mass="31538">MGVHQTSTAPRRTRLVSHARRAMVFGLGKLLVGVALMAAAFHLVEVRRNGPLPPVYNIGFLAVGMLGFFVGVFTSFADLKSALQWLRAARRSADDLGPHAFSHTLDDEHRLHVLTPADADAFFDLITHNHDFLADWLTPETLVESRADAVDRLHELDEARRAGLVVPVGIRKAGELVGVVGLGPIDSKRRSAQIYYWIDQTSQGRGLVTRSCSALLDYAFEELRLRRVVIRCEPRNTRSCAVAERLGFVLEGTLRQCERRGEELIDLRIYAMLRDEYAGAHGD</sequence>
<feature type="domain" description="N-acetyltransferase" evidence="2">
    <location>
        <begin position="109"/>
        <end position="274"/>
    </location>
</feature>
<accession>A0A5B8YGC5</accession>
<keyword evidence="1" id="KW-1133">Transmembrane helix</keyword>
<dbReference type="PANTHER" id="PTHR43441">
    <property type="entry name" value="RIBOSOMAL-PROTEIN-SERINE ACETYLTRANSFERASE"/>
    <property type="match status" value="1"/>
</dbReference>
<dbReference type="SUPFAM" id="SSF55729">
    <property type="entry name" value="Acyl-CoA N-acyltransferases (Nat)"/>
    <property type="match status" value="1"/>
</dbReference>
<dbReference type="InterPro" id="IPR016181">
    <property type="entry name" value="Acyl_CoA_acyltransferase"/>
</dbReference>
<dbReference type="InterPro" id="IPR051908">
    <property type="entry name" value="Ribosomal_N-acetyltransferase"/>
</dbReference>